<name>A0A5E4AKY7_MARMO</name>
<protein>
    <submittedName>
        <fullName evidence="1">Uncharacterized protein</fullName>
    </submittedName>
</protein>
<feature type="non-terminal residue" evidence="1">
    <location>
        <position position="76"/>
    </location>
</feature>
<dbReference type="AlphaFoldDB" id="A0A5E4AKY7"/>
<organism evidence="1">
    <name type="scientific">Marmota monax</name>
    <name type="common">Woodchuck</name>
    <dbReference type="NCBI Taxonomy" id="9995"/>
    <lineage>
        <taxon>Eukaryota</taxon>
        <taxon>Metazoa</taxon>
        <taxon>Chordata</taxon>
        <taxon>Craniata</taxon>
        <taxon>Vertebrata</taxon>
        <taxon>Euteleostomi</taxon>
        <taxon>Mammalia</taxon>
        <taxon>Eutheria</taxon>
        <taxon>Euarchontoglires</taxon>
        <taxon>Glires</taxon>
        <taxon>Rodentia</taxon>
        <taxon>Sciuromorpha</taxon>
        <taxon>Sciuridae</taxon>
        <taxon>Xerinae</taxon>
        <taxon>Marmotini</taxon>
        <taxon>Marmota</taxon>
    </lineage>
</organism>
<evidence type="ECO:0000313" key="1">
    <source>
        <dbReference type="EMBL" id="VTJ58077.1"/>
    </source>
</evidence>
<sequence>VNSQLRKLSPRGSRGRLPIALLTCVGQYYVGLSPMGRGKVGNLVPGRWRFNLGMPQLNSKNVESRWRQSAFSPGCL</sequence>
<feature type="non-terminal residue" evidence="1">
    <location>
        <position position="1"/>
    </location>
</feature>
<accession>A0A5E4AKY7</accession>
<proteinExistence type="predicted"/>
<comment type="caution">
    <text evidence="1">The sequence shown here is derived from an EMBL/GenBank/DDBJ whole genome shotgun (WGS) entry which is preliminary data.</text>
</comment>
<dbReference type="EMBL" id="CABDUW010000092">
    <property type="protein sequence ID" value="VTJ58077.1"/>
    <property type="molecule type" value="Genomic_DNA"/>
</dbReference>
<gene>
    <name evidence="1" type="ORF">MONAX_5E026641</name>
</gene>
<reference evidence="1" key="1">
    <citation type="submission" date="2019-04" db="EMBL/GenBank/DDBJ databases">
        <authorList>
            <person name="Alioto T."/>
            <person name="Alioto T."/>
        </authorList>
    </citation>
    <scope>NUCLEOTIDE SEQUENCE [LARGE SCALE GENOMIC DNA]</scope>
</reference>